<dbReference type="AlphaFoldDB" id="F4PJR9"/>
<name>F4PJR9_CACFS</name>
<keyword evidence="1" id="KW-0812">Transmembrane</keyword>
<evidence type="ECO:0000313" key="2">
    <source>
        <dbReference type="EMBL" id="EGG23843.1"/>
    </source>
</evidence>
<dbReference type="Proteomes" id="UP000007797">
    <property type="component" value="Unassembled WGS sequence"/>
</dbReference>
<feature type="transmembrane region" description="Helical" evidence="1">
    <location>
        <begin position="43"/>
        <end position="65"/>
    </location>
</feature>
<evidence type="ECO:0000256" key="1">
    <source>
        <dbReference type="SAM" id="Phobius"/>
    </source>
</evidence>
<proteinExistence type="predicted"/>
<keyword evidence="1" id="KW-0472">Membrane</keyword>
<organism evidence="2 3">
    <name type="scientific">Cavenderia fasciculata</name>
    <name type="common">Slime mold</name>
    <name type="synonym">Dictyostelium fasciculatum</name>
    <dbReference type="NCBI Taxonomy" id="261658"/>
    <lineage>
        <taxon>Eukaryota</taxon>
        <taxon>Amoebozoa</taxon>
        <taxon>Evosea</taxon>
        <taxon>Eumycetozoa</taxon>
        <taxon>Dictyostelia</taxon>
        <taxon>Acytosteliales</taxon>
        <taxon>Cavenderiaceae</taxon>
        <taxon>Cavenderia</taxon>
    </lineage>
</organism>
<dbReference type="KEGG" id="dfa:DFA_05979"/>
<accession>F4PJR9</accession>
<dbReference type="RefSeq" id="XP_004361694.1">
    <property type="nucleotide sequence ID" value="XM_004361637.1"/>
</dbReference>
<keyword evidence="3" id="KW-1185">Reference proteome</keyword>
<protein>
    <submittedName>
        <fullName evidence="2">Uncharacterized protein</fullName>
    </submittedName>
</protein>
<dbReference type="PANTHER" id="PTHR23353">
    <property type="entry name" value="RAB-GAP/TBC-RELATED"/>
    <property type="match status" value="1"/>
</dbReference>
<dbReference type="GeneID" id="14876416"/>
<evidence type="ECO:0000313" key="3">
    <source>
        <dbReference type="Proteomes" id="UP000007797"/>
    </source>
</evidence>
<reference evidence="3" key="1">
    <citation type="journal article" date="2011" name="Genome Res.">
        <title>Phylogeny-wide analysis of social amoeba genomes highlights ancient origins for complex intercellular communication.</title>
        <authorList>
            <person name="Heidel A.J."/>
            <person name="Lawal H.M."/>
            <person name="Felder M."/>
            <person name="Schilde C."/>
            <person name="Helps N.R."/>
            <person name="Tunggal B."/>
            <person name="Rivero F."/>
            <person name="John U."/>
            <person name="Schleicher M."/>
            <person name="Eichinger L."/>
            <person name="Platzer M."/>
            <person name="Noegel A.A."/>
            <person name="Schaap P."/>
            <person name="Gloeckner G."/>
        </authorList>
    </citation>
    <scope>NUCLEOTIDE SEQUENCE [LARGE SCALE GENOMIC DNA]</scope>
    <source>
        <strain evidence="3">SH3</strain>
    </source>
</reference>
<dbReference type="EMBL" id="GL883007">
    <property type="protein sequence ID" value="EGG23843.1"/>
    <property type="molecule type" value="Genomic_DNA"/>
</dbReference>
<sequence>MLFEFYNKQKQNNNNSNSQSTGGGGGLQYPRSLNIFKKLRKSFYIILVIGLLLVVIYQLLINYVLVVNRLQLKNNNINQNKGGENHVSVLPIAELTIEVTSLGGKAVYEKVGDHLALPIQYTINQHNNNNNNKNNNNNNQNLKEIGLSSKIKPKTFLNAPIFSFLFDFLPSFSSQQINQGSAAIVAGVKDLSDILSATSGHGFVPKQQPTIERNEL</sequence>
<dbReference type="InterPro" id="IPR053019">
    <property type="entry name" value="GATA_zinc_finger"/>
</dbReference>
<gene>
    <name evidence="2" type="ORF">DFA_05979</name>
</gene>
<keyword evidence="1" id="KW-1133">Transmembrane helix</keyword>
<dbReference type="PANTHER" id="PTHR23353:SF23">
    <property type="entry name" value="PROTEIN HAIRLESS"/>
    <property type="match status" value="1"/>
</dbReference>